<dbReference type="Gene3D" id="3.30.70.100">
    <property type="match status" value="1"/>
</dbReference>
<dbReference type="EMBL" id="JBHSZP010000019">
    <property type="protein sequence ID" value="MFC7090158.1"/>
    <property type="molecule type" value="Genomic_DNA"/>
</dbReference>
<reference evidence="2" key="1">
    <citation type="journal article" date="2019" name="Int. J. Syst. Evol. Microbiol.">
        <title>The Global Catalogue of Microorganisms (GCM) 10K type strain sequencing project: providing services to taxonomists for standard genome sequencing and annotation.</title>
        <authorList>
            <consortium name="The Broad Institute Genomics Platform"/>
            <consortium name="The Broad Institute Genome Sequencing Center for Infectious Disease"/>
            <person name="Wu L."/>
            <person name="Ma J."/>
        </authorList>
    </citation>
    <scope>NUCLEOTIDE SEQUENCE [LARGE SCALE GENOMIC DNA]</scope>
    <source>
        <strain evidence="2">CGMCC 1.13666</strain>
    </source>
</reference>
<accession>A0ABW2EZL0</accession>
<dbReference type="RefSeq" id="WP_346063998.1">
    <property type="nucleotide sequence ID" value="NZ_BAAADR010000023.1"/>
</dbReference>
<organism evidence="1 2">
    <name type="scientific">Halomonas salifodinae</name>
    <dbReference type="NCBI Taxonomy" id="438745"/>
    <lineage>
        <taxon>Bacteria</taxon>
        <taxon>Pseudomonadati</taxon>
        <taxon>Pseudomonadota</taxon>
        <taxon>Gammaproteobacteria</taxon>
        <taxon>Oceanospirillales</taxon>
        <taxon>Halomonadaceae</taxon>
        <taxon>Halomonas</taxon>
    </lineage>
</organism>
<sequence>MSLPLVYVDTSRVRDGKLEALEAAMTHLAAFVESHVPRLLSYGFFLDQTRTRMTVVAIHPDADSLRFHLDEAGAEFRKFAELIELSRIDVYGQVSDAVLERLHNKARLLGSGTVSIHDHYAGCSC</sequence>
<comment type="caution">
    <text evidence="1">The sequence shown here is derived from an EMBL/GenBank/DDBJ whole genome shotgun (WGS) entry which is preliminary data.</text>
</comment>
<evidence type="ECO:0000313" key="2">
    <source>
        <dbReference type="Proteomes" id="UP001596411"/>
    </source>
</evidence>
<keyword evidence="2" id="KW-1185">Reference proteome</keyword>
<name>A0ABW2EZL0_9GAMM</name>
<dbReference type="Proteomes" id="UP001596411">
    <property type="component" value="Unassembled WGS sequence"/>
</dbReference>
<proteinExistence type="predicted"/>
<evidence type="ECO:0000313" key="1">
    <source>
        <dbReference type="EMBL" id="MFC7090158.1"/>
    </source>
</evidence>
<protein>
    <submittedName>
        <fullName evidence="1">Uncharacterized protein</fullName>
    </submittedName>
</protein>
<gene>
    <name evidence="1" type="ORF">ACFQH5_11435</name>
</gene>